<evidence type="ECO:0000259" key="1">
    <source>
        <dbReference type="Pfam" id="PF04059"/>
    </source>
</evidence>
<accession>A0ABR2N0V2</accession>
<keyword evidence="3" id="KW-1185">Reference proteome</keyword>
<dbReference type="EMBL" id="JBBWWR010000003">
    <property type="protein sequence ID" value="KAK8969276.1"/>
    <property type="molecule type" value="Genomic_DNA"/>
</dbReference>
<dbReference type="Pfam" id="PF04059">
    <property type="entry name" value="RRM_2"/>
    <property type="match status" value="1"/>
</dbReference>
<evidence type="ECO:0000313" key="2">
    <source>
        <dbReference type="EMBL" id="KAK8969276.1"/>
    </source>
</evidence>
<organism evidence="2 3">
    <name type="scientific">Platanthera guangdongensis</name>
    <dbReference type="NCBI Taxonomy" id="2320717"/>
    <lineage>
        <taxon>Eukaryota</taxon>
        <taxon>Viridiplantae</taxon>
        <taxon>Streptophyta</taxon>
        <taxon>Embryophyta</taxon>
        <taxon>Tracheophyta</taxon>
        <taxon>Spermatophyta</taxon>
        <taxon>Magnoliopsida</taxon>
        <taxon>Liliopsida</taxon>
        <taxon>Asparagales</taxon>
        <taxon>Orchidaceae</taxon>
        <taxon>Orchidoideae</taxon>
        <taxon>Orchideae</taxon>
        <taxon>Orchidinae</taxon>
        <taxon>Platanthera</taxon>
    </lineage>
</organism>
<dbReference type="Proteomes" id="UP001412067">
    <property type="component" value="Unassembled WGS sequence"/>
</dbReference>
<dbReference type="InterPro" id="IPR007201">
    <property type="entry name" value="Mei2-like_Rrm_C"/>
</dbReference>
<feature type="domain" description="Mei2-like C-terminal RNA recognition motif" evidence="1">
    <location>
        <begin position="14"/>
        <end position="123"/>
    </location>
</feature>
<evidence type="ECO:0000313" key="3">
    <source>
        <dbReference type="Proteomes" id="UP001412067"/>
    </source>
</evidence>
<protein>
    <submittedName>
        <fullName evidence="2">Protein MEI2-like 6</fullName>
    </submittedName>
</protein>
<dbReference type="InterPro" id="IPR012677">
    <property type="entry name" value="Nucleotide-bd_a/b_plait_sf"/>
</dbReference>
<sequence length="164" mass="18513">MPAPDDELNSGSWKTTVMLKNIPNKFSKLQLLDLLDEHCRKENTKAADDSSTPSEFDFFYLPMDFQSGSNLGYAFVNFTSVAAARKLHGELHHKPWNAYGSRKVCEVTQAKIQGSDGLLKHFKASIFTCSSESYLPVFFNPSRDGFRHTQERLVGKLVYLKNAT</sequence>
<name>A0ABR2N0V2_9ASPA</name>
<proteinExistence type="predicted"/>
<reference evidence="2 3" key="1">
    <citation type="journal article" date="2022" name="Nat. Plants">
        <title>Genomes of leafy and leafless Platanthera orchids illuminate the evolution of mycoheterotrophy.</title>
        <authorList>
            <person name="Li M.H."/>
            <person name="Liu K.W."/>
            <person name="Li Z."/>
            <person name="Lu H.C."/>
            <person name="Ye Q.L."/>
            <person name="Zhang D."/>
            <person name="Wang J.Y."/>
            <person name="Li Y.F."/>
            <person name="Zhong Z.M."/>
            <person name="Liu X."/>
            <person name="Yu X."/>
            <person name="Liu D.K."/>
            <person name="Tu X.D."/>
            <person name="Liu B."/>
            <person name="Hao Y."/>
            <person name="Liao X.Y."/>
            <person name="Jiang Y.T."/>
            <person name="Sun W.H."/>
            <person name="Chen J."/>
            <person name="Chen Y.Q."/>
            <person name="Ai Y."/>
            <person name="Zhai J.W."/>
            <person name="Wu S.S."/>
            <person name="Zhou Z."/>
            <person name="Hsiao Y.Y."/>
            <person name="Wu W.L."/>
            <person name="Chen Y.Y."/>
            <person name="Lin Y.F."/>
            <person name="Hsu J.L."/>
            <person name="Li C.Y."/>
            <person name="Wang Z.W."/>
            <person name="Zhao X."/>
            <person name="Zhong W.Y."/>
            <person name="Ma X.K."/>
            <person name="Ma L."/>
            <person name="Huang J."/>
            <person name="Chen G.Z."/>
            <person name="Huang M.Z."/>
            <person name="Huang L."/>
            <person name="Peng D.H."/>
            <person name="Luo Y.B."/>
            <person name="Zou S.Q."/>
            <person name="Chen S.P."/>
            <person name="Lan S."/>
            <person name="Tsai W.C."/>
            <person name="Van de Peer Y."/>
            <person name="Liu Z.J."/>
        </authorList>
    </citation>
    <scope>NUCLEOTIDE SEQUENCE [LARGE SCALE GENOMIC DNA]</scope>
    <source>
        <strain evidence="2">Lor288</strain>
    </source>
</reference>
<dbReference type="SUPFAM" id="SSF54928">
    <property type="entry name" value="RNA-binding domain, RBD"/>
    <property type="match status" value="1"/>
</dbReference>
<dbReference type="Gene3D" id="3.30.70.330">
    <property type="match status" value="1"/>
</dbReference>
<comment type="caution">
    <text evidence="2">The sequence shown here is derived from an EMBL/GenBank/DDBJ whole genome shotgun (WGS) entry which is preliminary data.</text>
</comment>
<gene>
    <name evidence="2" type="primary">ML6</name>
    <name evidence="2" type="ORF">KSP40_PGU017454</name>
</gene>
<dbReference type="InterPro" id="IPR035979">
    <property type="entry name" value="RBD_domain_sf"/>
</dbReference>